<organism evidence="1 2">
    <name type="scientific">Glossina pallidipes</name>
    <name type="common">Tsetse fly</name>
    <dbReference type="NCBI Taxonomy" id="7398"/>
    <lineage>
        <taxon>Eukaryota</taxon>
        <taxon>Metazoa</taxon>
        <taxon>Ecdysozoa</taxon>
        <taxon>Arthropoda</taxon>
        <taxon>Hexapoda</taxon>
        <taxon>Insecta</taxon>
        <taxon>Pterygota</taxon>
        <taxon>Neoptera</taxon>
        <taxon>Endopterygota</taxon>
        <taxon>Diptera</taxon>
        <taxon>Brachycera</taxon>
        <taxon>Muscomorpha</taxon>
        <taxon>Hippoboscoidea</taxon>
        <taxon>Glossinidae</taxon>
        <taxon>Glossina</taxon>
    </lineage>
</organism>
<reference evidence="2" key="1">
    <citation type="submission" date="2014-03" db="EMBL/GenBank/DDBJ databases">
        <authorList>
            <person name="Aksoy S."/>
            <person name="Warren W."/>
            <person name="Wilson R.K."/>
        </authorList>
    </citation>
    <scope>NUCLEOTIDE SEQUENCE [LARGE SCALE GENOMIC DNA]</scope>
    <source>
        <strain evidence="2">IAEA</strain>
    </source>
</reference>
<dbReference type="AlphaFoldDB" id="A0A1A9ZUE1"/>
<protein>
    <submittedName>
        <fullName evidence="1">Uncharacterized protein</fullName>
    </submittedName>
</protein>
<proteinExistence type="predicted"/>
<evidence type="ECO:0000313" key="1">
    <source>
        <dbReference type="EnsemblMetazoa" id="GPAI025399-PA"/>
    </source>
</evidence>
<name>A0A1A9ZUE1_GLOPL</name>
<evidence type="ECO:0000313" key="2">
    <source>
        <dbReference type="Proteomes" id="UP000092445"/>
    </source>
</evidence>
<dbReference type="EnsemblMetazoa" id="GPAI025399-RA">
    <property type="protein sequence ID" value="GPAI025399-PA"/>
    <property type="gene ID" value="GPAI025399"/>
</dbReference>
<sequence length="136" mass="15139">MCASTQHLQLVENLSTCLYCCWGDAYVKATVESSNAFYAFSSIMWPLQQFWHYSPDNSQKVSDENSVSNPSIILISSTFCPDVVNTSSDNADIAVDVGTSVSAYTNVCLLKLFTLLKCSAAHTSRRIDWSHECYEN</sequence>
<dbReference type="Proteomes" id="UP000092445">
    <property type="component" value="Unassembled WGS sequence"/>
</dbReference>
<keyword evidence="2" id="KW-1185">Reference proteome</keyword>
<reference evidence="1" key="2">
    <citation type="submission" date="2020-05" db="UniProtKB">
        <authorList>
            <consortium name="EnsemblMetazoa"/>
        </authorList>
    </citation>
    <scope>IDENTIFICATION</scope>
    <source>
        <strain evidence="1">IAEA</strain>
    </source>
</reference>
<dbReference type="VEuPathDB" id="VectorBase:GPAI025399"/>
<accession>A0A1A9ZUE1</accession>